<sequence>MREVVTLCRLERFMVSLDIIAMLPGLSLKALPKSISDHNPIMVYVKSFKSGPRPFKCFNNWMDDDRFNSLITDTLKKVRGSGIGCIMRKSMEVTKGWVDREIRRN</sequence>
<organism evidence="1 2">
    <name type="scientific">Hibiscus sabdariffa</name>
    <name type="common">roselle</name>
    <dbReference type="NCBI Taxonomy" id="183260"/>
    <lineage>
        <taxon>Eukaryota</taxon>
        <taxon>Viridiplantae</taxon>
        <taxon>Streptophyta</taxon>
        <taxon>Embryophyta</taxon>
        <taxon>Tracheophyta</taxon>
        <taxon>Spermatophyta</taxon>
        <taxon>Magnoliopsida</taxon>
        <taxon>eudicotyledons</taxon>
        <taxon>Gunneridae</taxon>
        <taxon>Pentapetalae</taxon>
        <taxon>rosids</taxon>
        <taxon>malvids</taxon>
        <taxon>Malvales</taxon>
        <taxon>Malvaceae</taxon>
        <taxon>Malvoideae</taxon>
        <taxon>Hibiscus</taxon>
    </lineage>
</organism>
<gene>
    <name evidence="1" type="ORF">V6N11_031354</name>
</gene>
<reference evidence="1 2" key="1">
    <citation type="journal article" date="2024" name="G3 (Bethesda)">
        <title>Genome assembly of Hibiscus sabdariffa L. provides insights into metabolisms of medicinal natural products.</title>
        <authorList>
            <person name="Kim T."/>
        </authorList>
    </citation>
    <scope>NUCLEOTIDE SEQUENCE [LARGE SCALE GENOMIC DNA]</scope>
    <source>
        <strain evidence="1">TK-2024</strain>
        <tissue evidence="1">Old leaves</tissue>
    </source>
</reference>
<dbReference type="EMBL" id="JBBPBN010000010">
    <property type="protein sequence ID" value="KAK9029912.1"/>
    <property type="molecule type" value="Genomic_DNA"/>
</dbReference>
<comment type="caution">
    <text evidence="1">The sequence shown here is derived from an EMBL/GenBank/DDBJ whole genome shotgun (WGS) entry which is preliminary data.</text>
</comment>
<dbReference type="Proteomes" id="UP001396334">
    <property type="component" value="Unassembled WGS sequence"/>
</dbReference>
<accession>A0ABR2SXP1</accession>
<keyword evidence="2" id="KW-1185">Reference proteome</keyword>
<evidence type="ECO:0000313" key="1">
    <source>
        <dbReference type="EMBL" id="KAK9029912.1"/>
    </source>
</evidence>
<proteinExistence type="predicted"/>
<protein>
    <submittedName>
        <fullName evidence="1">Uncharacterized protein</fullName>
    </submittedName>
</protein>
<name>A0ABR2SXP1_9ROSI</name>
<evidence type="ECO:0000313" key="2">
    <source>
        <dbReference type="Proteomes" id="UP001396334"/>
    </source>
</evidence>